<evidence type="ECO:0000313" key="1">
    <source>
        <dbReference type="Proteomes" id="UP000050741"/>
    </source>
</evidence>
<keyword evidence="1" id="KW-1185">Reference proteome</keyword>
<dbReference type="WBParaSite" id="GPLIN_000440900">
    <property type="protein sequence ID" value="GPLIN_000440900"/>
    <property type="gene ID" value="GPLIN_000440900"/>
</dbReference>
<proteinExistence type="predicted"/>
<name>A0A183BUX3_GLOPA</name>
<organism evidence="1 2">
    <name type="scientific">Globodera pallida</name>
    <name type="common">Potato cyst nematode worm</name>
    <name type="synonym">Heterodera pallida</name>
    <dbReference type="NCBI Taxonomy" id="36090"/>
    <lineage>
        <taxon>Eukaryota</taxon>
        <taxon>Metazoa</taxon>
        <taxon>Ecdysozoa</taxon>
        <taxon>Nematoda</taxon>
        <taxon>Chromadorea</taxon>
        <taxon>Rhabditida</taxon>
        <taxon>Tylenchina</taxon>
        <taxon>Tylenchomorpha</taxon>
        <taxon>Tylenchoidea</taxon>
        <taxon>Heteroderidae</taxon>
        <taxon>Heteroderinae</taxon>
        <taxon>Globodera</taxon>
    </lineage>
</organism>
<dbReference type="AlphaFoldDB" id="A0A183BUX3"/>
<dbReference type="Proteomes" id="UP000050741">
    <property type="component" value="Unassembled WGS sequence"/>
</dbReference>
<reference evidence="2" key="3">
    <citation type="submission" date="2016-06" db="UniProtKB">
        <authorList>
            <consortium name="WormBaseParasite"/>
        </authorList>
    </citation>
    <scope>IDENTIFICATION</scope>
</reference>
<reference evidence="1" key="2">
    <citation type="submission" date="2014-05" db="EMBL/GenBank/DDBJ databases">
        <title>The genome and life-stage specific transcriptomes of Globodera pallida elucidate key aspects of plant parasitism by a cyst nematode.</title>
        <authorList>
            <person name="Cotton J.A."/>
            <person name="Lilley C.J."/>
            <person name="Jones L.M."/>
            <person name="Kikuchi T."/>
            <person name="Reid A.J."/>
            <person name="Thorpe P."/>
            <person name="Tsai I.J."/>
            <person name="Beasley H."/>
            <person name="Blok V."/>
            <person name="Cock P.J.A."/>
            <person name="Van den Akker S.E."/>
            <person name="Holroyd N."/>
            <person name="Hunt M."/>
            <person name="Mantelin S."/>
            <person name="Naghra H."/>
            <person name="Pain A."/>
            <person name="Palomares-Rius J.E."/>
            <person name="Zarowiecki M."/>
            <person name="Berriman M."/>
            <person name="Jones J.T."/>
            <person name="Urwin P.E."/>
        </authorList>
    </citation>
    <scope>NUCLEOTIDE SEQUENCE [LARGE SCALE GENOMIC DNA]</scope>
    <source>
        <strain evidence="1">Lindley</strain>
    </source>
</reference>
<accession>A0A183BUX3</accession>
<protein>
    <submittedName>
        <fullName evidence="2">Transcriptional regulator</fullName>
    </submittedName>
</protein>
<sequence>MIIYSRNGYRVQFSPLRRRNLTPWADGWTTLIATITPQHQLHKLHQLPRTVSKELKILHQFAEASTLPTSGGLLIGADQAIAREAVQPALNALNAIVAAPNNEN</sequence>
<evidence type="ECO:0000313" key="2">
    <source>
        <dbReference type="WBParaSite" id="GPLIN_000440900"/>
    </source>
</evidence>
<reference evidence="1" key="1">
    <citation type="submission" date="2013-12" db="EMBL/GenBank/DDBJ databases">
        <authorList>
            <person name="Aslett M."/>
        </authorList>
    </citation>
    <scope>NUCLEOTIDE SEQUENCE [LARGE SCALE GENOMIC DNA]</scope>
    <source>
        <strain evidence="1">Lindley</strain>
    </source>
</reference>